<gene>
    <name evidence="1" type="ORF">CHARACLAT_014099</name>
</gene>
<protein>
    <submittedName>
        <fullName evidence="1">Uncharacterized protein</fullName>
    </submittedName>
</protein>
<proteinExistence type="predicted"/>
<dbReference type="Proteomes" id="UP001352852">
    <property type="component" value="Unassembled WGS sequence"/>
</dbReference>
<sequence>MMDHFSSHCVENVIPKKRNVLCLDNMLHSCIDLKCPLDGVQLKRSFLLSFQEPPCSHSLMQGVRMVLKEPPYVVLQGNQKPFKHKCCIHEKRAESIQDLILKQQRASEGRIILVIPDLALFLS</sequence>
<accession>A0ABU7EV36</accession>
<dbReference type="EMBL" id="JAHUTJ010066621">
    <property type="protein sequence ID" value="MED6290534.1"/>
    <property type="molecule type" value="Genomic_DNA"/>
</dbReference>
<organism evidence="1 2">
    <name type="scientific">Characodon lateralis</name>
    <dbReference type="NCBI Taxonomy" id="208331"/>
    <lineage>
        <taxon>Eukaryota</taxon>
        <taxon>Metazoa</taxon>
        <taxon>Chordata</taxon>
        <taxon>Craniata</taxon>
        <taxon>Vertebrata</taxon>
        <taxon>Euteleostomi</taxon>
        <taxon>Actinopterygii</taxon>
        <taxon>Neopterygii</taxon>
        <taxon>Teleostei</taxon>
        <taxon>Neoteleostei</taxon>
        <taxon>Acanthomorphata</taxon>
        <taxon>Ovalentaria</taxon>
        <taxon>Atherinomorphae</taxon>
        <taxon>Cyprinodontiformes</taxon>
        <taxon>Goodeidae</taxon>
        <taxon>Characodon</taxon>
    </lineage>
</organism>
<evidence type="ECO:0000313" key="1">
    <source>
        <dbReference type="EMBL" id="MED6290534.1"/>
    </source>
</evidence>
<reference evidence="1 2" key="1">
    <citation type="submission" date="2021-06" db="EMBL/GenBank/DDBJ databases">
        <authorList>
            <person name="Palmer J.M."/>
        </authorList>
    </citation>
    <scope>NUCLEOTIDE SEQUENCE [LARGE SCALE GENOMIC DNA]</scope>
    <source>
        <strain evidence="1 2">CL_MEX2019</strain>
        <tissue evidence="1">Muscle</tissue>
    </source>
</reference>
<keyword evidence="2" id="KW-1185">Reference proteome</keyword>
<comment type="caution">
    <text evidence="1">The sequence shown here is derived from an EMBL/GenBank/DDBJ whole genome shotgun (WGS) entry which is preliminary data.</text>
</comment>
<name>A0ABU7EV36_9TELE</name>
<evidence type="ECO:0000313" key="2">
    <source>
        <dbReference type="Proteomes" id="UP001352852"/>
    </source>
</evidence>